<dbReference type="PANTHER" id="PTHR36566">
    <property type="entry name" value="NICKEL INSERTION PROTEIN-RELATED"/>
    <property type="match status" value="1"/>
</dbReference>
<dbReference type="AlphaFoldDB" id="A0A9X4MED0"/>
<keyword evidence="1 2" id="KW-0533">Nickel</keyword>
<dbReference type="Pfam" id="PF01969">
    <property type="entry name" value="Ni_insertion"/>
    <property type="match status" value="1"/>
</dbReference>
<evidence type="ECO:0000313" key="4">
    <source>
        <dbReference type="Proteomes" id="UP001154240"/>
    </source>
</evidence>
<keyword evidence="4" id="KW-1185">Reference proteome</keyword>
<gene>
    <name evidence="3" type="primary">larC</name>
    <name evidence="3" type="ORF">OLX77_07540</name>
</gene>
<dbReference type="HAMAP" id="MF_01074">
    <property type="entry name" value="LarC"/>
    <property type="match status" value="1"/>
</dbReference>
<reference evidence="3" key="1">
    <citation type="journal article" date="2022" name="bioRxiv">
        <title>Thiovibrio frasassiensisgen. nov., sp. nov., an autotrophic, elemental sulfur disproportionating bacterium isolated from sulfidic karst sediment, and proposal of Thiovibrionaceae fam. nov.</title>
        <authorList>
            <person name="Aronson H."/>
            <person name="Thomas C."/>
            <person name="Bhattacharyya M."/>
            <person name="Eckstein S."/>
            <person name="Jensen S."/>
            <person name="Barco R."/>
            <person name="Macalady J."/>
            <person name="Amend J."/>
        </authorList>
    </citation>
    <scope>NUCLEOTIDE SEQUENCE</scope>
    <source>
        <strain evidence="3">RS19-109</strain>
    </source>
</reference>
<name>A0A9X4MED0_9BACT</name>
<organism evidence="3 4">
    <name type="scientific">Thiovibrio frasassiensis</name>
    <dbReference type="NCBI Taxonomy" id="2984131"/>
    <lineage>
        <taxon>Bacteria</taxon>
        <taxon>Pseudomonadati</taxon>
        <taxon>Thermodesulfobacteriota</taxon>
        <taxon>Desulfobulbia</taxon>
        <taxon>Desulfobulbales</taxon>
        <taxon>Thiovibrionaceae</taxon>
        <taxon>Thiovibrio</taxon>
    </lineage>
</organism>
<proteinExistence type="inferred from homology"/>
<accession>A0A9X4MED0</accession>
<evidence type="ECO:0000256" key="2">
    <source>
        <dbReference type="HAMAP-Rule" id="MF_01074"/>
    </source>
</evidence>
<evidence type="ECO:0000256" key="1">
    <source>
        <dbReference type="ARBA" id="ARBA00022596"/>
    </source>
</evidence>
<dbReference type="GO" id="GO:0016829">
    <property type="term" value="F:lyase activity"/>
    <property type="evidence" value="ECO:0007669"/>
    <property type="project" value="UniProtKB-UniRule"/>
</dbReference>
<keyword evidence="2" id="KW-0456">Lyase</keyword>
<dbReference type="InterPro" id="IPR002822">
    <property type="entry name" value="Ni_insertion"/>
</dbReference>
<evidence type="ECO:0000313" key="3">
    <source>
        <dbReference type="EMBL" id="MDG4476009.1"/>
    </source>
</evidence>
<dbReference type="RefSeq" id="WP_307632978.1">
    <property type="nucleotide sequence ID" value="NZ_JAPHEH010000001.1"/>
</dbReference>
<sequence>MTNQHTIAYIDCFSGISGDMFLGALLDAGVPENELRRQLALLDLAGYTLSATKKSCGSIAATALTIETEENHPHRSWGEIRQLISTSELAKPVQETALSIFSLLAEAEAKVHGRPVDTVHFHEVGGIDSIIDIVGAAIGLEVLKITGLQCAPLPMPHGWVQCAHGRLPLPAPAVCELLQGVPTYGVELNQELVTPTGAAIVKALASHYGPMPAMTMAGVGYGAGSQELSNGQPNLLRLILGTTRIMAEAQEVEVIETHLDDWSPETFPYLSEQLFGLGALDVALIPIQMKKGRPGFLLRVICDRASALPAKECILSETTAIGLRFRTEQRWTLPRENGTVPTRWGAVRVKKVTTPAGEVLTPEYEDCKRVAIAHGVPLKAVYGEVARSQHREFKGDT</sequence>
<dbReference type="Gene3D" id="3.30.70.1380">
    <property type="entry name" value="Transcriptional regulatory protein pf0864 domain like"/>
    <property type="match status" value="1"/>
</dbReference>
<reference evidence="3" key="2">
    <citation type="submission" date="2022-10" db="EMBL/GenBank/DDBJ databases">
        <authorList>
            <person name="Aronson H.S."/>
        </authorList>
    </citation>
    <scope>NUCLEOTIDE SEQUENCE</scope>
    <source>
        <strain evidence="3">RS19-109</strain>
    </source>
</reference>
<comment type="similarity">
    <text evidence="2">Belongs to the LarC family.</text>
</comment>
<dbReference type="EMBL" id="JAPHEH010000001">
    <property type="protein sequence ID" value="MDG4476009.1"/>
    <property type="molecule type" value="Genomic_DNA"/>
</dbReference>
<dbReference type="Gene3D" id="3.10.20.300">
    <property type="entry name" value="mk0293 like domain"/>
    <property type="match status" value="1"/>
</dbReference>
<dbReference type="Proteomes" id="UP001154240">
    <property type="component" value="Unassembled WGS sequence"/>
</dbReference>
<dbReference type="GO" id="GO:0016151">
    <property type="term" value="F:nickel cation binding"/>
    <property type="evidence" value="ECO:0007669"/>
    <property type="project" value="UniProtKB-UniRule"/>
</dbReference>
<protein>
    <recommendedName>
        <fullName evidence="2">Putative nickel insertion protein</fullName>
    </recommendedName>
</protein>
<dbReference type="PANTHER" id="PTHR36566:SF1">
    <property type="entry name" value="PYRIDINIUM-3,5-BISTHIOCARBOXYLIC ACID MONONUCLEOTIDE NICKEL INSERTION PROTEIN"/>
    <property type="match status" value="1"/>
</dbReference>
<dbReference type="NCBIfam" id="TIGR00299">
    <property type="entry name" value="nickel pincer cofactor biosynthesis protein LarC"/>
    <property type="match status" value="1"/>
</dbReference>
<comment type="caution">
    <text evidence="3">The sequence shown here is derived from an EMBL/GenBank/DDBJ whole genome shotgun (WGS) entry which is preliminary data.</text>
</comment>